<dbReference type="EMBL" id="GQ465919">
    <property type="protein sequence ID" value="ACV83769.1"/>
    <property type="molecule type" value="mRNA"/>
</dbReference>
<accession>C9E781</accession>
<dbReference type="InterPro" id="IPR033130">
    <property type="entry name" value="RNase_T2_His_AS_2"/>
</dbReference>
<reference evidence="6" key="1">
    <citation type="submission" date="2009-08" db="EMBL/GenBank/DDBJ databases">
        <title>Petunia nectar proteins have ribonuclease activity.</title>
        <authorList>
            <person name="Hillwig M.S."/>
            <person name="Liu X."/>
            <person name="Liu G."/>
            <person name="Thornburg R.W."/>
            <person name="MacIntosh G.C."/>
        </authorList>
    </citation>
    <scope>NUCLEOTIDE SEQUENCE</scope>
</reference>
<feature type="non-terminal residue" evidence="6">
    <location>
        <position position="1"/>
    </location>
</feature>
<evidence type="ECO:0000256" key="2">
    <source>
        <dbReference type="ARBA" id="ARBA00022759"/>
    </source>
</evidence>
<name>C9E781_PETHY</name>
<evidence type="ECO:0000256" key="3">
    <source>
        <dbReference type="ARBA" id="ARBA00022801"/>
    </source>
</evidence>
<dbReference type="GO" id="GO:0003723">
    <property type="term" value="F:RNA binding"/>
    <property type="evidence" value="ECO:0007669"/>
    <property type="project" value="InterPro"/>
</dbReference>
<dbReference type="InterPro" id="IPR036430">
    <property type="entry name" value="RNase_T2-like_sf"/>
</dbReference>
<dbReference type="GO" id="GO:0016787">
    <property type="term" value="F:hydrolase activity"/>
    <property type="evidence" value="ECO:0007669"/>
    <property type="project" value="UniProtKB-KW"/>
</dbReference>
<evidence type="ECO:0000313" key="6">
    <source>
        <dbReference type="EMBL" id="ACV83769.1"/>
    </source>
</evidence>
<protein>
    <submittedName>
        <fullName evidence="6">RNase Phy3</fullName>
        <ecNumber evidence="6">3.1.27.1</ecNumber>
    </submittedName>
</protein>
<dbReference type="InterPro" id="IPR018188">
    <property type="entry name" value="RNase_T2_His_AS_1"/>
</dbReference>
<dbReference type="SUPFAM" id="SSF55895">
    <property type="entry name" value="Ribonuclease Rh-like"/>
    <property type="match status" value="1"/>
</dbReference>
<dbReference type="EC" id="3.1.27.1" evidence="6"/>
<dbReference type="GO" id="GO:0033897">
    <property type="term" value="F:ribonuclease T2 activity"/>
    <property type="evidence" value="ECO:0007669"/>
    <property type="project" value="InterPro"/>
</dbReference>
<keyword evidence="3 6" id="KW-0378">Hydrolase</keyword>
<sequence>QYVFQWVPTTCMKEPNCKASFLNPQANVFSLHGLWPANSTGHSLNCSEPKLTTLLNVRNVWRGDQTLKLKLQKVWPNLLGTDEGFWIHEWKKHGFCTNTIIKDVDYFKAAITINNMIVKGSTNNLIGYLKAVGIYPSNSSFHSKTDIESALYPLVGKNNKVYVSCEKIDNQVHLKEIYLCLDKSLQKFISCPQPHANRGCGPSPKNIVIPAF</sequence>
<comment type="similarity">
    <text evidence="1 5">Belongs to the RNase T2 family.</text>
</comment>
<evidence type="ECO:0000256" key="4">
    <source>
        <dbReference type="ARBA" id="ARBA00023239"/>
    </source>
</evidence>
<proteinExistence type="evidence at transcript level"/>
<dbReference type="GO" id="GO:0005576">
    <property type="term" value="C:extracellular region"/>
    <property type="evidence" value="ECO:0007669"/>
    <property type="project" value="TreeGrafter"/>
</dbReference>
<dbReference type="InterPro" id="IPR001568">
    <property type="entry name" value="RNase_T2-like"/>
</dbReference>
<dbReference type="PANTHER" id="PTHR11240:SF65">
    <property type="entry name" value="RIBONUCLEASE S-5-LIKE"/>
    <property type="match status" value="1"/>
</dbReference>
<evidence type="ECO:0000256" key="5">
    <source>
        <dbReference type="RuleBase" id="RU004328"/>
    </source>
</evidence>
<keyword evidence="2" id="KW-0540">Nuclease</keyword>
<evidence type="ECO:0000256" key="1">
    <source>
        <dbReference type="ARBA" id="ARBA00007469"/>
    </source>
</evidence>
<keyword evidence="4" id="KW-0456">Lyase</keyword>
<dbReference type="PROSITE" id="PS00531">
    <property type="entry name" value="RNASE_T2_2"/>
    <property type="match status" value="1"/>
</dbReference>
<dbReference type="Pfam" id="PF00445">
    <property type="entry name" value="Ribonuclease_T2"/>
    <property type="match status" value="1"/>
</dbReference>
<dbReference type="Gene3D" id="3.90.730.10">
    <property type="entry name" value="Ribonuclease T2-like"/>
    <property type="match status" value="1"/>
</dbReference>
<dbReference type="PANTHER" id="PTHR11240">
    <property type="entry name" value="RIBONUCLEASE T2"/>
    <property type="match status" value="1"/>
</dbReference>
<keyword evidence="2" id="KW-0255">Endonuclease</keyword>
<dbReference type="AlphaFoldDB" id="C9E781"/>
<organism evidence="6">
    <name type="scientific">Petunia hybrida</name>
    <name type="common">Petunia</name>
    <dbReference type="NCBI Taxonomy" id="4102"/>
    <lineage>
        <taxon>Eukaryota</taxon>
        <taxon>Viridiplantae</taxon>
        <taxon>Streptophyta</taxon>
        <taxon>Embryophyta</taxon>
        <taxon>Tracheophyta</taxon>
        <taxon>Spermatophyta</taxon>
        <taxon>Magnoliopsida</taxon>
        <taxon>eudicotyledons</taxon>
        <taxon>Gunneridae</taxon>
        <taxon>Pentapetalae</taxon>
        <taxon>asterids</taxon>
        <taxon>lamiids</taxon>
        <taxon>Solanales</taxon>
        <taxon>Solanaceae</taxon>
        <taxon>Petunioideae</taxon>
        <taxon>Petunia</taxon>
    </lineage>
</organism>
<dbReference type="PROSITE" id="PS00530">
    <property type="entry name" value="RNASE_T2_1"/>
    <property type="match status" value="1"/>
</dbReference>
<dbReference type="GO" id="GO:0006401">
    <property type="term" value="P:RNA catabolic process"/>
    <property type="evidence" value="ECO:0007669"/>
    <property type="project" value="TreeGrafter"/>
</dbReference>